<proteinExistence type="predicted"/>
<keyword evidence="2" id="KW-1185">Reference proteome</keyword>
<accession>A0A919BMI0</accession>
<dbReference type="Pfam" id="PF11066">
    <property type="entry name" value="DUF2867"/>
    <property type="match status" value="1"/>
</dbReference>
<organism evidence="1 2">
    <name type="scientific">Thalassotalea marina</name>
    <dbReference type="NCBI Taxonomy" id="1673741"/>
    <lineage>
        <taxon>Bacteria</taxon>
        <taxon>Pseudomonadati</taxon>
        <taxon>Pseudomonadota</taxon>
        <taxon>Gammaproteobacteria</taxon>
        <taxon>Alteromonadales</taxon>
        <taxon>Colwelliaceae</taxon>
        <taxon>Thalassotalea</taxon>
    </lineage>
</organism>
<sequence>MEDFMFSAISSLTAPFADRLAEKSRNNYFRDALVISREKTELSPSETQFAIFNYMPSWVTALMSLRNKLVTLFGFDVGKANFKTEKTELDVGDKAGFLTVSEKHDDEIINQAEDKHMEFFISVKLTDTNIIVSTLVIKKTFLGKLYVNSVLPFHYFIARAVINNARKAGRI</sequence>
<name>A0A919BMI0_9GAMM</name>
<gene>
    <name evidence="1" type="ORF">GCM10017161_32410</name>
</gene>
<dbReference type="EMBL" id="BNCK01000008">
    <property type="protein sequence ID" value="GHG01270.1"/>
    <property type="molecule type" value="Genomic_DNA"/>
</dbReference>
<dbReference type="InterPro" id="IPR021295">
    <property type="entry name" value="DUF2867"/>
</dbReference>
<dbReference type="Proteomes" id="UP000623842">
    <property type="component" value="Unassembled WGS sequence"/>
</dbReference>
<evidence type="ECO:0000313" key="1">
    <source>
        <dbReference type="EMBL" id="GHG01270.1"/>
    </source>
</evidence>
<evidence type="ECO:0000313" key="2">
    <source>
        <dbReference type="Proteomes" id="UP000623842"/>
    </source>
</evidence>
<comment type="caution">
    <text evidence="1">The sequence shown here is derived from an EMBL/GenBank/DDBJ whole genome shotgun (WGS) entry which is preliminary data.</text>
</comment>
<protein>
    <recommendedName>
        <fullName evidence="3">DUF2867 domain-containing protein</fullName>
    </recommendedName>
</protein>
<evidence type="ECO:0008006" key="3">
    <source>
        <dbReference type="Google" id="ProtNLM"/>
    </source>
</evidence>
<reference evidence="1" key="2">
    <citation type="submission" date="2020-09" db="EMBL/GenBank/DDBJ databases">
        <authorList>
            <person name="Sun Q."/>
            <person name="Kim S."/>
        </authorList>
    </citation>
    <scope>NUCLEOTIDE SEQUENCE</scope>
    <source>
        <strain evidence="1">KCTC 42731</strain>
    </source>
</reference>
<reference evidence="1" key="1">
    <citation type="journal article" date="2014" name="Int. J. Syst. Evol. Microbiol.">
        <title>Complete genome sequence of Corynebacterium casei LMG S-19264T (=DSM 44701T), isolated from a smear-ripened cheese.</title>
        <authorList>
            <consortium name="US DOE Joint Genome Institute (JGI-PGF)"/>
            <person name="Walter F."/>
            <person name="Albersmeier A."/>
            <person name="Kalinowski J."/>
            <person name="Ruckert C."/>
        </authorList>
    </citation>
    <scope>NUCLEOTIDE SEQUENCE</scope>
    <source>
        <strain evidence="1">KCTC 42731</strain>
    </source>
</reference>
<dbReference type="AlphaFoldDB" id="A0A919BMI0"/>